<keyword evidence="1" id="KW-1133">Transmembrane helix</keyword>
<dbReference type="Proteomes" id="UP000535020">
    <property type="component" value="Unassembled WGS sequence"/>
</dbReference>
<dbReference type="RefSeq" id="WP_176006795.1">
    <property type="nucleotide sequence ID" value="NZ_JABWMI010000015.1"/>
</dbReference>
<evidence type="ECO:0000313" key="3">
    <source>
        <dbReference type="Proteomes" id="UP000535020"/>
    </source>
</evidence>
<dbReference type="AlphaFoldDB" id="A0A7Y9C6E3"/>
<feature type="transmembrane region" description="Helical" evidence="1">
    <location>
        <begin position="26"/>
        <end position="44"/>
    </location>
</feature>
<name>A0A7Y9C6E3_9FLAO</name>
<gene>
    <name evidence="2" type="ORF">HZF10_13735</name>
</gene>
<sequence length="82" mass="9238">MEQKELAAFTNEELLQEAKKVKSTNIYDAVIIGSLIGIALYSTIRNGFGLLTFLPLVYLPIAARNRAKKQEVESLLKERDLK</sequence>
<organism evidence="2 3">
    <name type="scientific">Flavobacterium agri</name>
    <dbReference type="NCBI Taxonomy" id="2743471"/>
    <lineage>
        <taxon>Bacteria</taxon>
        <taxon>Pseudomonadati</taxon>
        <taxon>Bacteroidota</taxon>
        <taxon>Flavobacteriia</taxon>
        <taxon>Flavobacteriales</taxon>
        <taxon>Flavobacteriaceae</taxon>
        <taxon>Flavobacterium</taxon>
    </lineage>
</organism>
<keyword evidence="1" id="KW-0472">Membrane</keyword>
<accession>A0A7Y9C6E3</accession>
<proteinExistence type="predicted"/>
<dbReference type="EMBL" id="JACBJI010000006">
    <property type="protein sequence ID" value="NYA71985.1"/>
    <property type="molecule type" value="Genomic_DNA"/>
</dbReference>
<evidence type="ECO:0000313" key="2">
    <source>
        <dbReference type="EMBL" id="NYA71985.1"/>
    </source>
</evidence>
<evidence type="ECO:0000256" key="1">
    <source>
        <dbReference type="SAM" id="Phobius"/>
    </source>
</evidence>
<comment type="caution">
    <text evidence="2">The sequence shown here is derived from an EMBL/GenBank/DDBJ whole genome shotgun (WGS) entry which is preliminary data.</text>
</comment>
<keyword evidence="3" id="KW-1185">Reference proteome</keyword>
<protein>
    <submittedName>
        <fullName evidence="2">FUSC family protein</fullName>
    </submittedName>
</protein>
<reference evidence="2 3" key="1">
    <citation type="submission" date="2020-07" db="EMBL/GenBank/DDBJ databases">
        <authorList>
            <person name="Sun Q."/>
        </authorList>
    </citation>
    <scope>NUCLEOTIDE SEQUENCE [LARGE SCALE GENOMIC DNA]</scope>
    <source>
        <strain evidence="2 3">MAH-1</strain>
    </source>
</reference>
<keyword evidence="1" id="KW-0812">Transmembrane</keyword>